<dbReference type="AlphaFoldDB" id="A0A5J4J0G3"/>
<keyword evidence="2" id="KW-1185">Reference proteome</keyword>
<dbReference type="EMBL" id="BKCG01000001">
    <property type="protein sequence ID" value="GER57997.1"/>
    <property type="molecule type" value="Genomic_DNA"/>
</dbReference>
<organism evidence="1 2">
    <name type="scientific">Patiriisocius marinus</name>
    <dbReference type="NCBI Taxonomy" id="1397112"/>
    <lineage>
        <taxon>Bacteria</taxon>
        <taxon>Pseudomonadati</taxon>
        <taxon>Bacteroidota</taxon>
        <taxon>Flavobacteriia</taxon>
        <taxon>Flavobacteriales</taxon>
        <taxon>Flavobacteriaceae</taxon>
        <taxon>Patiriisocius</taxon>
    </lineage>
</organism>
<dbReference type="Pfam" id="PF17653">
    <property type="entry name" value="DUF5522"/>
    <property type="match status" value="1"/>
</dbReference>
<name>A0A5J4J0G3_9FLAO</name>
<reference evidence="1 2" key="1">
    <citation type="submission" date="2019-08" db="EMBL/GenBank/DDBJ databases">
        <title>Draft genome sequence of Ulvibacter marinus type strain NBRC 109484.</title>
        <authorList>
            <person name="Kawano K."/>
            <person name="Ushijima N."/>
            <person name="Kihara M."/>
            <person name="Itoh H."/>
        </authorList>
    </citation>
    <scope>NUCLEOTIDE SEQUENCE [LARGE SCALE GENOMIC DNA]</scope>
    <source>
        <strain evidence="1 2">NBRC 109484</strain>
    </source>
</reference>
<accession>A0A5J4J0G3</accession>
<evidence type="ECO:0000313" key="1">
    <source>
        <dbReference type="EMBL" id="GER57997.1"/>
    </source>
</evidence>
<evidence type="ECO:0000313" key="2">
    <source>
        <dbReference type="Proteomes" id="UP000326509"/>
    </source>
</evidence>
<protein>
    <submittedName>
        <fullName evidence="1">Uncharacterized protein</fullName>
    </submittedName>
</protein>
<dbReference type="OrthoDB" id="9800168at2"/>
<proteinExistence type="predicted"/>
<sequence>MLFPKKKIEIEEGDFYLTPEGYKCFTEQYHLKRGYCCESGCRHCPYGFNKKTGATK</sequence>
<dbReference type="Proteomes" id="UP000326509">
    <property type="component" value="Unassembled WGS sequence"/>
</dbReference>
<dbReference type="RefSeq" id="WP_161596046.1">
    <property type="nucleotide sequence ID" value="NZ_BKCG01000001.1"/>
</dbReference>
<dbReference type="InterPro" id="IPR040807">
    <property type="entry name" value="DUF5522"/>
</dbReference>
<gene>
    <name evidence="1" type="ORF">ULMA_01050</name>
</gene>
<comment type="caution">
    <text evidence="1">The sequence shown here is derived from an EMBL/GenBank/DDBJ whole genome shotgun (WGS) entry which is preliminary data.</text>
</comment>